<dbReference type="InterPro" id="IPR036490">
    <property type="entry name" value="ThsB_TIR-like_sf"/>
</dbReference>
<dbReference type="AlphaFoldDB" id="A0A6B0Y0N2"/>
<dbReference type="InterPro" id="IPR015032">
    <property type="entry name" value="ThsB__TIR-like_domain"/>
</dbReference>
<comment type="caution">
    <text evidence="2">The sequence shown here is derived from an EMBL/GenBank/DDBJ whole genome shotgun (WGS) entry which is preliminary data.</text>
</comment>
<dbReference type="Pfam" id="PF08937">
    <property type="entry name" value="ThsB_TIR"/>
    <property type="match status" value="1"/>
</dbReference>
<name>A0A6B0Y0N2_9RHOB</name>
<dbReference type="Gene3D" id="3.40.50.9200">
    <property type="entry name" value="Hypothetical protein MTH538"/>
    <property type="match status" value="1"/>
</dbReference>
<evidence type="ECO:0000313" key="2">
    <source>
        <dbReference type="EMBL" id="MXY33955.1"/>
    </source>
</evidence>
<feature type="domain" description="Thoeris protein ThsB TIR-like" evidence="1">
    <location>
        <begin position="8"/>
        <end position="100"/>
    </location>
</feature>
<accession>A0A6B0Y0N2</accession>
<organism evidence="2">
    <name type="scientific">Boseongicola sp. SB0664_bin_43</name>
    <dbReference type="NCBI Taxonomy" id="2604844"/>
    <lineage>
        <taxon>Bacteria</taxon>
        <taxon>Pseudomonadati</taxon>
        <taxon>Pseudomonadota</taxon>
        <taxon>Alphaproteobacteria</taxon>
        <taxon>Rhodobacterales</taxon>
        <taxon>Paracoccaceae</taxon>
        <taxon>Boseongicola</taxon>
    </lineage>
</organism>
<dbReference type="SUPFAM" id="SSF52206">
    <property type="entry name" value="Hypothetical protein MTH538"/>
    <property type="match status" value="1"/>
</dbReference>
<proteinExistence type="predicted"/>
<protein>
    <submittedName>
        <fullName evidence="2">TIR domain-containing protein</fullName>
    </submittedName>
</protein>
<reference evidence="2" key="1">
    <citation type="submission" date="2019-09" db="EMBL/GenBank/DDBJ databases">
        <title>Characterisation of the sponge microbiome using genome-centric metagenomics.</title>
        <authorList>
            <person name="Engelberts J.P."/>
            <person name="Robbins S.J."/>
            <person name="De Goeij J.M."/>
            <person name="Aranda M."/>
            <person name="Bell S.C."/>
            <person name="Webster N.S."/>
        </authorList>
    </citation>
    <scope>NUCLEOTIDE SEQUENCE</scope>
    <source>
        <strain evidence="2">SB0664_bin_43</strain>
    </source>
</reference>
<gene>
    <name evidence="2" type="ORF">F4Y60_07665</name>
</gene>
<dbReference type="EMBL" id="VXRY01000303">
    <property type="protein sequence ID" value="MXY33955.1"/>
    <property type="molecule type" value="Genomic_DNA"/>
</dbReference>
<sequence length="158" mass="17496">MSTIKNVFVSHIHLDDAGLPDLMSLLEKHGMEARNYSITSDKENNAKSPDYIKNEILAPRIDACSTLVVYITQDTKDSDWVNWEIEYAYKQGKTIVGVWELGSKGCEVPEALEEFHNAIVGWNGENIVDAINGDIEGPYGPDGAPVVKPVPITRHPCN</sequence>
<evidence type="ECO:0000259" key="1">
    <source>
        <dbReference type="Pfam" id="PF08937"/>
    </source>
</evidence>